<evidence type="ECO:0000313" key="1">
    <source>
        <dbReference type="EMBL" id="CAG8416568.1"/>
    </source>
</evidence>
<organism evidence="1 2">
    <name type="scientific">Penicillium salamii</name>
    <dbReference type="NCBI Taxonomy" id="1612424"/>
    <lineage>
        <taxon>Eukaryota</taxon>
        <taxon>Fungi</taxon>
        <taxon>Dikarya</taxon>
        <taxon>Ascomycota</taxon>
        <taxon>Pezizomycotina</taxon>
        <taxon>Eurotiomycetes</taxon>
        <taxon>Eurotiomycetidae</taxon>
        <taxon>Eurotiales</taxon>
        <taxon>Aspergillaceae</taxon>
        <taxon>Penicillium</taxon>
    </lineage>
</organism>
<comment type="caution">
    <text evidence="1">The sequence shown here is derived from an EMBL/GenBank/DDBJ whole genome shotgun (WGS) entry which is preliminary data.</text>
</comment>
<sequence length="92" mass="9821">MSGKEISKQTDALDEPLLYIMSADECYTGSGSCGTVNAWDVSNFTVTLDKADAKFGSTMTQGSLTTSDNGITWTTDSIENGTIDFDDSDDTL</sequence>
<accession>A0A9W4JSF5</accession>
<reference evidence="1" key="1">
    <citation type="submission" date="2021-07" db="EMBL/GenBank/DDBJ databases">
        <authorList>
            <person name="Branca A.L. A."/>
        </authorList>
    </citation>
    <scope>NUCLEOTIDE SEQUENCE</scope>
</reference>
<dbReference type="OrthoDB" id="5086500at2759"/>
<dbReference type="AlphaFoldDB" id="A0A9W4JSF5"/>
<gene>
    <name evidence="1" type="ORF">PSALAMII_LOCUS9765</name>
</gene>
<name>A0A9W4JSF5_9EURO</name>
<dbReference type="Proteomes" id="UP001152646">
    <property type="component" value="Unassembled WGS sequence"/>
</dbReference>
<evidence type="ECO:0000313" key="2">
    <source>
        <dbReference type="Proteomes" id="UP001152646"/>
    </source>
</evidence>
<proteinExistence type="predicted"/>
<dbReference type="EMBL" id="CAJVPA010000228">
    <property type="protein sequence ID" value="CAG8416568.1"/>
    <property type="molecule type" value="Genomic_DNA"/>
</dbReference>
<protein>
    <submittedName>
        <fullName evidence="1">Uncharacterized protein</fullName>
    </submittedName>
</protein>